<dbReference type="AlphaFoldDB" id="A0A840A143"/>
<dbReference type="PANTHER" id="PTHR11079">
    <property type="entry name" value="CYTOSINE DEAMINASE FAMILY MEMBER"/>
    <property type="match status" value="1"/>
</dbReference>
<evidence type="ECO:0000313" key="2">
    <source>
        <dbReference type="EMBL" id="MBB3891190.1"/>
    </source>
</evidence>
<dbReference type="Pfam" id="PF00383">
    <property type="entry name" value="dCMP_cyt_deam_1"/>
    <property type="match status" value="1"/>
</dbReference>
<keyword evidence="2" id="KW-0560">Oxidoreductase</keyword>
<accession>A0A840A143</accession>
<organism evidence="2 3">
    <name type="scientific">Phenylobacterium haematophilum</name>
    <dbReference type="NCBI Taxonomy" id="98513"/>
    <lineage>
        <taxon>Bacteria</taxon>
        <taxon>Pseudomonadati</taxon>
        <taxon>Pseudomonadota</taxon>
        <taxon>Alphaproteobacteria</taxon>
        <taxon>Caulobacterales</taxon>
        <taxon>Caulobacteraceae</taxon>
        <taxon>Phenylobacterium</taxon>
    </lineage>
</organism>
<dbReference type="PROSITE" id="PS51747">
    <property type="entry name" value="CYT_DCMP_DEAMINASES_2"/>
    <property type="match status" value="1"/>
</dbReference>
<evidence type="ECO:0000313" key="3">
    <source>
        <dbReference type="Proteomes" id="UP000530564"/>
    </source>
</evidence>
<keyword evidence="2" id="KW-0378">Hydrolase</keyword>
<dbReference type="Proteomes" id="UP000530564">
    <property type="component" value="Unassembled WGS sequence"/>
</dbReference>
<sequence length="147" mass="14900">MTSDADLVHMRRAIALARTHVGLTGENPSVGCVLVKDGVIVGEGVTAEGGRPHAEEQAIEKAGDLARGAVAYVTLEPCGARSSGAASCSQRLVSAGVAEVVIACEDASPYASGQGAERLAGAGVLLRLGVLADEAAGLYETYQPPRN</sequence>
<feature type="domain" description="CMP/dCMP-type deaminase" evidence="1">
    <location>
        <begin position="4"/>
        <end position="126"/>
    </location>
</feature>
<evidence type="ECO:0000259" key="1">
    <source>
        <dbReference type="PROSITE" id="PS51747"/>
    </source>
</evidence>
<protein>
    <submittedName>
        <fullName evidence="2">Diaminohydroxyphosphoribosylaminopyrimidine deaminase/5-amino-6-(5-phosphoribosylamino)uracil reductase</fullName>
        <ecNumber evidence="2">1.1.1.193</ecNumber>
        <ecNumber evidence="2">3.5.4.26</ecNumber>
    </submittedName>
</protein>
<dbReference type="InterPro" id="IPR016193">
    <property type="entry name" value="Cytidine_deaminase-like"/>
</dbReference>
<name>A0A840A143_9CAUL</name>
<proteinExistence type="predicted"/>
<dbReference type="EMBL" id="JACIDK010000002">
    <property type="protein sequence ID" value="MBB3891190.1"/>
    <property type="molecule type" value="Genomic_DNA"/>
</dbReference>
<dbReference type="InterPro" id="IPR002125">
    <property type="entry name" value="CMP_dCMP_dom"/>
</dbReference>
<dbReference type="Gene3D" id="3.40.140.10">
    <property type="entry name" value="Cytidine Deaminase, domain 2"/>
    <property type="match status" value="1"/>
</dbReference>
<reference evidence="2 3" key="1">
    <citation type="submission" date="2020-08" db="EMBL/GenBank/DDBJ databases">
        <title>Genomic Encyclopedia of Type Strains, Phase IV (KMG-IV): sequencing the most valuable type-strain genomes for metagenomic binning, comparative biology and taxonomic classification.</title>
        <authorList>
            <person name="Goeker M."/>
        </authorList>
    </citation>
    <scope>NUCLEOTIDE SEQUENCE [LARGE SCALE GENOMIC DNA]</scope>
    <source>
        <strain evidence="2 3">DSM 21793</strain>
    </source>
</reference>
<dbReference type="SUPFAM" id="SSF53927">
    <property type="entry name" value="Cytidine deaminase-like"/>
    <property type="match status" value="1"/>
</dbReference>
<dbReference type="RefSeq" id="WP_246370597.1">
    <property type="nucleotide sequence ID" value="NZ_JACIDK010000002.1"/>
</dbReference>
<dbReference type="GO" id="GO:0008835">
    <property type="term" value="F:diaminohydroxyphosphoribosylaminopyrimidine deaminase activity"/>
    <property type="evidence" value="ECO:0007669"/>
    <property type="project" value="UniProtKB-EC"/>
</dbReference>
<dbReference type="PANTHER" id="PTHR11079:SF162">
    <property type="entry name" value="RIBOFLAVIN BIOSYNTHESIS PROTEIN PYRD, CHLOROPLASTIC"/>
    <property type="match status" value="1"/>
</dbReference>
<dbReference type="GO" id="GO:0008703">
    <property type="term" value="F:5-amino-6-(5-phosphoribosylamino)uracil reductase activity"/>
    <property type="evidence" value="ECO:0007669"/>
    <property type="project" value="UniProtKB-EC"/>
</dbReference>
<dbReference type="EC" id="1.1.1.193" evidence="2"/>
<dbReference type="EC" id="3.5.4.26" evidence="2"/>
<comment type="caution">
    <text evidence="2">The sequence shown here is derived from an EMBL/GenBank/DDBJ whole genome shotgun (WGS) entry which is preliminary data.</text>
</comment>
<gene>
    <name evidence="2" type="ORF">GGQ61_001907</name>
</gene>
<keyword evidence="3" id="KW-1185">Reference proteome</keyword>